<sequence>MKLKVSRAEESGELDSCSESSDATEVDSVISGHSYSKYDDEDYYERWKDLIQFSGTNASWAEKKLPLTKISQLMHDFENVRLSPCGTWCELVRYGELVKTRRWNAF</sequence>
<dbReference type="OrthoDB" id="10365642at2759"/>
<gene>
    <name evidence="2" type="ORF">HII31_01136</name>
</gene>
<evidence type="ECO:0000256" key="1">
    <source>
        <dbReference type="SAM" id="MobiDB-lite"/>
    </source>
</evidence>
<proteinExistence type="predicted"/>
<feature type="region of interest" description="Disordered" evidence="1">
    <location>
        <begin position="1"/>
        <end position="26"/>
    </location>
</feature>
<organism evidence="2 3">
    <name type="scientific">Pseudocercospora fuligena</name>
    <dbReference type="NCBI Taxonomy" id="685502"/>
    <lineage>
        <taxon>Eukaryota</taxon>
        <taxon>Fungi</taxon>
        <taxon>Dikarya</taxon>
        <taxon>Ascomycota</taxon>
        <taxon>Pezizomycotina</taxon>
        <taxon>Dothideomycetes</taxon>
        <taxon>Dothideomycetidae</taxon>
        <taxon>Mycosphaerellales</taxon>
        <taxon>Mycosphaerellaceae</taxon>
        <taxon>Pseudocercospora</taxon>
    </lineage>
</organism>
<keyword evidence="3" id="KW-1185">Reference proteome</keyword>
<feature type="compositionally biased region" description="Basic and acidic residues" evidence="1">
    <location>
        <begin position="1"/>
        <end position="10"/>
    </location>
</feature>
<reference evidence="2" key="1">
    <citation type="submission" date="2020-04" db="EMBL/GenBank/DDBJ databases">
        <title>Draft genome resource of the tomato pathogen Pseudocercospora fuligena.</title>
        <authorList>
            <person name="Zaccaron A."/>
        </authorList>
    </citation>
    <scope>NUCLEOTIDE SEQUENCE</scope>
    <source>
        <strain evidence="2">PF001</strain>
    </source>
</reference>
<evidence type="ECO:0000313" key="2">
    <source>
        <dbReference type="EMBL" id="KAF7197541.1"/>
    </source>
</evidence>
<evidence type="ECO:0000313" key="3">
    <source>
        <dbReference type="Proteomes" id="UP000660729"/>
    </source>
</evidence>
<comment type="caution">
    <text evidence="2">The sequence shown here is derived from an EMBL/GenBank/DDBJ whole genome shotgun (WGS) entry which is preliminary data.</text>
</comment>
<protein>
    <submittedName>
        <fullName evidence="2">Uncharacterized protein</fullName>
    </submittedName>
</protein>
<dbReference type="Proteomes" id="UP000660729">
    <property type="component" value="Unassembled WGS sequence"/>
</dbReference>
<dbReference type="EMBL" id="JABCIY010000012">
    <property type="protein sequence ID" value="KAF7197541.1"/>
    <property type="molecule type" value="Genomic_DNA"/>
</dbReference>
<dbReference type="AlphaFoldDB" id="A0A8H6RWL1"/>
<accession>A0A8H6RWL1</accession>
<name>A0A8H6RWL1_9PEZI</name>